<name>A0A814FX04_9BILA</name>
<organism evidence="2 3">
    <name type="scientific">Rotaria sordida</name>
    <dbReference type="NCBI Taxonomy" id="392033"/>
    <lineage>
        <taxon>Eukaryota</taxon>
        <taxon>Metazoa</taxon>
        <taxon>Spiralia</taxon>
        <taxon>Gnathifera</taxon>
        <taxon>Rotifera</taxon>
        <taxon>Eurotatoria</taxon>
        <taxon>Bdelloidea</taxon>
        <taxon>Philodinida</taxon>
        <taxon>Philodinidae</taxon>
        <taxon>Rotaria</taxon>
    </lineage>
</organism>
<evidence type="ECO:0000313" key="2">
    <source>
        <dbReference type="EMBL" id="CAF0988383.1"/>
    </source>
</evidence>
<reference evidence="2" key="1">
    <citation type="submission" date="2021-02" db="EMBL/GenBank/DDBJ databases">
        <authorList>
            <person name="Nowell W R."/>
        </authorList>
    </citation>
    <scope>NUCLEOTIDE SEQUENCE</scope>
</reference>
<dbReference type="EMBL" id="CAJNOL010000293">
    <property type="protein sequence ID" value="CAF0988383.1"/>
    <property type="molecule type" value="Genomic_DNA"/>
</dbReference>
<accession>A0A814FX04</accession>
<feature type="transmembrane region" description="Helical" evidence="1">
    <location>
        <begin position="73"/>
        <end position="93"/>
    </location>
</feature>
<keyword evidence="1" id="KW-1133">Transmembrane helix</keyword>
<sequence length="123" mass="14036">MGFIKFYKTRLSPIVTITAILVGIHISWWSIQQNPALVAPSQRRHHLLGFRIPYLSPPVIRTRRIFAPSGGSISLTTATILVATLSAYFYFLVPLEYIRPDIIGWNRTARAREALTKTQDKRQ</sequence>
<protein>
    <submittedName>
        <fullName evidence="2">Uncharacterized protein</fullName>
    </submittedName>
</protein>
<keyword evidence="1" id="KW-0812">Transmembrane</keyword>
<comment type="caution">
    <text evidence="2">The sequence shown here is derived from an EMBL/GenBank/DDBJ whole genome shotgun (WGS) entry which is preliminary data.</text>
</comment>
<dbReference type="Proteomes" id="UP000663870">
    <property type="component" value="Unassembled WGS sequence"/>
</dbReference>
<evidence type="ECO:0000313" key="3">
    <source>
        <dbReference type="Proteomes" id="UP000663870"/>
    </source>
</evidence>
<feature type="transmembrane region" description="Helical" evidence="1">
    <location>
        <begin position="12"/>
        <end position="31"/>
    </location>
</feature>
<dbReference type="AlphaFoldDB" id="A0A814FX04"/>
<evidence type="ECO:0000256" key="1">
    <source>
        <dbReference type="SAM" id="Phobius"/>
    </source>
</evidence>
<keyword evidence="1" id="KW-0472">Membrane</keyword>
<proteinExistence type="predicted"/>
<keyword evidence="3" id="KW-1185">Reference proteome</keyword>
<gene>
    <name evidence="2" type="ORF">JXQ802_LOCUS13541</name>
</gene>